<dbReference type="AlphaFoldDB" id="A0A934VPI6"/>
<evidence type="ECO:0000313" key="7">
    <source>
        <dbReference type="EMBL" id="MBK1875569.1"/>
    </source>
</evidence>
<dbReference type="CDD" id="cd01392">
    <property type="entry name" value="HTH_LacI"/>
    <property type="match status" value="1"/>
</dbReference>
<dbReference type="InterPro" id="IPR046335">
    <property type="entry name" value="LacI/GalR-like_sensor"/>
</dbReference>
<gene>
    <name evidence="7" type="ORF">JIN87_01750</name>
</gene>
<dbReference type="PROSITE" id="PS50932">
    <property type="entry name" value="HTH_LACI_2"/>
    <property type="match status" value="1"/>
</dbReference>
<dbReference type="Pfam" id="PF00356">
    <property type="entry name" value="LacI"/>
    <property type="match status" value="1"/>
</dbReference>
<dbReference type="EMBL" id="JAENIL010000003">
    <property type="protein sequence ID" value="MBK1875569.1"/>
    <property type="molecule type" value="Genomic_DNA"/>
</dbReference>
<keyword evidence="3 7" id="KW-0238">DNA-binding</keyword>
<feature type="compositionally biased region" description="Basic residues" evidence="5">
    <location>
        <begin position="1"/>
        <end position="14"/>
    </location>
</feature>
<accession>A0A934VPI6</accession>
<dbReference type="SUPFAM" id="SSF53822">
    <property type="entry name" value="Periplasmic binding protein-like I"/>
    <property type="match status" value="1"/>
</dbReference>
<evidence type="ECO:0000259" key="6">
    <source>
        <dbReference type="PROSITE" id="PS50932"/>
    </source>
</evidence>
<evidence type="ECO:0000313" key="8">
    <source>
        <dbReference type="Proteomes" id="UP000617628"/>
    </source>
</evidence>
<evidence type="ECO:0000256" key="4">
    <source>
        <dbReference type="ARBA" id="ARBA00023163"/>
    </source>
</evidence>
<dbReference type="PANTHER" id="PTHR30146:SF148">
    <property type="entry name" value="HTH-TYPE TRANSCRIPTIONAL REPRESSOR PURR-RELATED"/>
    <property type="match status" value="1"/>
</dbReference>
<dbReference type="RefSeq" id="WP_200353787.1">
    <property type="nucleotide sequence ID" value="NZ_JAENIL010000003.1"/>
</dbReference>
<dbReference type="GO" id="GO:0003700">
    <property type="term" value="F:DNA-binding transcription factor activity"/>
    <property type="evidence" value="ECO:0007669"/>
    <property type="project" value="TreeGrafter"/>
</dbReference>
<dbReference type="GO" id="GO:0000976">
    <property type="term" value="F:transcription cis-regulatory region binding"/>
    <property type="evidence" value="ECO:0007669"/>
    <property type="project" value="TreeGrafter"/>
</dbReference>
<dbReference type="Gene3D" id="1.10.260.40">
    <property type="entry name" value="lambda repressor-like DNA-binding domains"/>
    <property type="match status" value="1"/>
</dbReference>
<keyword evidence="4" id="KW-0804">Transcription</keyword>
<keyword evidence="8" id="KW-1185">Reference proteome</keyword>
<organism evidence="7 8">
    <name type="scientific">Pelagicoccus mobilis</name>
    <dbReference type="NCBI Taxonomy" id="415221"/>
    <lineage>
        <taxon>Bacteria</taxon>
        <taxon>Pseudomonadati</taxon>
        <taxon>Verrucomicrobiota</taxon>
        <taxon>Opitutia</taxon>
        <taxon>Puniceicoccales</taxon>
        <taxon>Pelagicoccaceae</taxon>
        <taxon>Pelagicoccus</taxon>
    </lineage>
</organism>
<proteinExistence type="predicted"/>
<dbReference type="Pfam" id="PF13377">
    <property type="entry name" value="Peripla_BP_3"/>
    <property type="match status" value="1"/>
</dbReference>
<feature type="region of interest" description="Disordered" evidence="5">
    <location>
        <begin position="1"/>
        <end position="23"/>
    </location>
</feature>
<feature type="domain" description="HTH lacI-type" evidence="6">
    <location>
        <begin position="14"/>
        <end position="68"/>
    </location>
</feature>
<sequence>MSSHKRASSPKRKPTIREVSRHAGVSTATVSRVLAGLGGASEATQQRIETAVKELGYQRNRMASGLRSQRSTLVGVVIPDLQNPFFTGIVGGIEEVLHEAGYTIFLANSASDVDRERAELQMLQSERICGLLFIPSSASAEAYQDLCDGELPVVAIDRVPGGLALDSVTVANEAGAFQGVTHLIEAGYRKIGLVNGPDEIVVARERGTGYRRALQDAGLKLRPSWMASGSFQSESGYELTKAMLSKKNRPEAVFVGSFVTALGALRAVTELGLKVPDEVALMGFDDMPWAAAMNPPLSVVAQPVREIGRSAAKLLLERLEAPDLGIRSLVLNTDLVVRESCGTGV</sequence>
<dbReference type="CDD" id="cd06267">
    <property type="entry name" value="PBP1_LacI_sugar_binding-like"/>
    <property type="match status" value="1"/>
</dbReference>
<evidence type="ECO:0000256" key="5">
    <source>
        <dbReference type="SAM" id="MobiDB-lite"/>
    </source>
</evidence>
<dbReference type="SUPFAM" id="SSF47413">
    <property type="entry name" value="lambda repressor-like DNA-binding domains"/>
    <property type="match status" value="1"/>
</dbReference>
<dbReference type="SMART" id="SM00354">
    <property type="entry name" value="HTH_LACI"/>
    <property type="match status" value="1"/>
</dbReference>
<evidence type="ECO:0000256" key="3">
    <source>
        <dbReference type="ARBA" id="ARBA00023125"/>
    </source>
</evidence>
<dbReference type="InterPro" id="IPR010982">
    <property type="entry name" value="Lambda_DNA-bd_dom_sf"/>
</dbReference>
<reference evidence="7" key="1">
    <citation type="submission" date="2021-01" db="EMBL/GenBank/DDBJ databases">
        <title>Modified the classification status of verrucomicrobia.</title>
        <authorList>
            <person name="Feng X."/>
        </authorList>
    </citation>
    <scope>NUCLEOTIDE SEQUENCE</scope>
    <source>
        <strain evidence="7">KCTC 13126</strain>
    </source>
</reference>
<protein>
    <submittedName>
        <fullName evidence="7">LacI family DNA-binding transcriptional regulator</fullName>
    </submittedName>
</protein>
<name>A0A934VPI6_9BACT</name>
<dbReference type="InterPro" id="IPR028082">
    <property type="entry name" value="Peripla_BP_I"/>
</dbReference>
<keyword evidence="1" id="KW-0678">Repressor</keyword>
<dbReference type="Proteomes" id="UP000617628">
    <property type="component" value="Unassembled WGS sequence"/>
</dbReference>
<dbReference type="Gene3D" id="3.40.50.2300">
    <property type="match status" value="2"/>
</dbReference>
<comment type="caution">
    <text evidence="7">The sequence shown here is derived from an EMBL/GenBank/DDBJ whole genome shotgun (WGS) entry which is preliminary data.</text>
</comment>
<dbReference type="InterPro" id="IPR000843">
    <property type="entry name" value="HTH_LacI"/>
</dbReference>
<dbReference type="PANTHER" id="PTHR30146">
    <property type="entry name" value="LACI-RELATED TRANSCRIPTIONAL REPRESSOR"/>
    <property type="match status" value="1"/>
</dbReference>
<evidence type="ECO:0000256" key="2">
    <source>
        <dbReference type="ARBA" id="ARBA00023015"/>
    </source>
</evidence>
<evidence type="ECO:0000256" key="1">
    <source>
        <dbReference type="ARBA" id="ARBA00022491"/>
    </source>
</evidence>
<keyword evidence="2" id="KW-0805">Transcription regulation</keyword>